<evidence type="ECO:0000256" key="1">
    <source>
        <dbReference type="SAM" id="Coils"/>
    </source>
</evidence>
<dbReference type="OrthoDB" id="6747003at2759"/>
<gene>
    <name evidence="3" type="ORF">PHYEVI_LOCUS10778</name>
</gene>
<evidence type="ECO:0000256" key="2">
    <source>
        <dbReference type="SAM" id="MobiDB-lite"/>
    </source>
</evidence>
<sequence length="412" mass="47275">MVIILISTPVQKMFSTPRLTMDGEGDGIKNTRKLATMSEKKMRARKIFEENKPTMTGEQKRARFCLSKSMSVAEITPTRSKPRRKPTPKLEQLDLSGLSGASSDDNPLAVVLHATPRRPAAASRRCSRDWAACKVYGRLLLCVWRRYGARLRALSDSNGSQQNQISQLELQVDFLKNMRNSECDKRNEALAECVKLKRKIELLELEKDDLNETIKRNRDELEEVKGHLRYAEMDANKYSERLKNAKEQLKKRKDEKQELLVNLGNHVDEIHEQKSIIIDLEAALKIAEKNLRNAESNLLVKENECDQLSRNLESKSKANVSLKNEINDLQNLIAELRNRSEQFEDELRCCAAHMEELKDENRGAQDELARLRTDLSTERKKYWSGSKKGLALLSLTALQKLAEVVLLVYHEY</sequence>
<dbReference type="EMBL" id="OU900101">
    <property type="protein sequence ID" value="CAH1187689.1"/>
    <property type="molecule type" value="Genomic_DNA"/>
</dbReference>
<accession>A0A9P0DS82</accession>
<keyword evidence="1" id="KW-0175">Coiled coil</keyword>
<feature type="coiled-coil region" evidence="1">
    <location>
        <begin position="151"/>
        <end position="381"/>
    </location>
</feature>
<dbReference type="AlphaFoldDB" id="A0A9P0DS82"/>
<feature type="region of interest" description="Disordered" evidence="2">
    <location>
        <begin position="75"/>
        <end position="101"/>
    </location>
</feature>
<proteinExistence type="predicted"/>
<evidence type="ECO:0000313" key="4">
    <source>
        <dbReference type="Proteomes" id="UP001153712"/>
    </source>
</evidence>
<dbReference type="Proteomes" id="UP001153712">
    <property type="component" value="Chromosome 8"/>
</dbReference>
<name>A0A9P0DS82_PHYSR</name>
<evidence type="ECO:0000313" key="3">
    <source>
        <dbReference type="EMBL" id="CAH1187689.1"/>
    </source>
</evidence>
<keyword evidence="4" id="KW-1185">Reference proteome</keyword>
<organism evidence="3 4">
    <name type="scientific">Phyllotreta striolata</name>
    <name type="common">Striped flea beetle</name>
    <name type="synonym">Crioceris striolata</name>
    <dbReference type="NCBI Taxonomy" id="444603"/>
    <lineage>
        <taxon>Eukaryota</taxon>
        <taxon>Metazoa</taxon>
        <taxon>Ecdysozoa</taxon>
        <taxon>Arthropoda</taxon>
        <taxon>Hexapoda</taxon>
        <taxon>Insecta</taxon>
        <taxon>Pterygota</taxon>
        <taxon>Neoptera</taxon>
        <taxon>Endopterygota</taxon>
        <taxon>Coleoptera</taxon>
        <taxon>Polyphaga</taxon>
        <taxon>Cucujiformia</taxon>
        <taxon>Chrysomeloidea</taxon>
        <taxon>Chrysomelidae</taxon>
        <taxon>Galerucinae</taxon>
        <taxon>Alticini</taxon>
        <taxon>Phyllotreta</taxon>
    </lineage>
</organism>
<reference evidence="3" key="1">
    <citation type="submission" date="2022-01" db="EMBL/GenBank/DDBJ databases">
        <authorList>
            <person name="King R."/>
        </authorList>
    </citation>
    <scope>NUCLEOTIDE SEQUENCE</scope>
</reference>
<protein>
    <submittedName>
        <fullName evidence="3">Uncharacterized protein</fullName>
    </submittedName>
</protein>